<dbReference type="Proteomes" id="UP000602745">
    <property type="component" value="Unassembled WGS sequence"/>
</dbReference>
<comment type="caution">
    <text evidence="2">The sequence shown here is derived from an EMBL/GenBank/DDBJ whole genome shotgun (WGS) entry which is preliminary data.</text>
</comment>
<keyword evidence="3" id="KW-1185">Reference proteome</keyword>
<feature type="transmembrane region" description="Helical" evidence="1">
    <location>
        <begin position="7"/>
        <end position="32"/>
    </location>
</feature>
<keyword evidence="1" id="KW-0812">Transmembrane</keyword>
<dbReference type="RefSeq" id="WP_188408201.1">
    <property type="nucleotide sequence ID" value="NZ_BMCP01000001.1"/>
</dbReference>
<dbReference type="AlphaFoldDB" id="A0A8J2YCS4"/>
<protein>
    <submittedName>
        <fullName evidence="2">Uncharacterized protein</fullName>
    </submittedName>
</protein>
<evidence type="ECO:0000313" key="3">
    <source>
        <dbReference type="Proteomes" id="UP000602745"/>
    </source>
</evidence>
<proteinExistence type="predicted"/>
<name>A0A8J2YCS4_9RHOB</name>
<dbReference type="EMBL" id="BMCP01000001">
    <property type="protein sequence ID" value="GGE31529.1"/>
    <property type="molecule type" value="Genomic_DNA"/>
</dbReference>
<evidence type="ECO:0000256" key="1">
    <source>
        <dbReference type="SAM" id="Phobius"/>
    </source>
</evidence>
<reference evidence="2" key="1">
    <citation type="journal article" date="2014" name="Int. J. Syst. Evol. Microbiol.">
        <title>Complete genome sequence of Corynebacterium casei LMG S-19264T (=DSM 44701T), isolated from a smear-ripened cheese.</title>
        <authorList>
            <consortium name="US DOE Joint Genome Institute (JGI-PGF)"/>
            <person name="Walter F."/>
            <person name="Albersmeier A."/>
            <person name="Kalinowski J."/>
            <person name="Ruckert C."/>
        </authorList>
    </citation>
    <scope>NUCLEOTIDE SEQUENCE</scope>
    <source>
        <strain evidence="2">CCM 7684</strain>
    </source>
</reference>
<evidence type="ECO:0000313" key="2">
    <source>
        <dbReference type="EMBL" id="GGE31529.1"/>
    </source>
</evidence>
<accession>A0A8J2YCS4</accession>
<gene>
    <name evidence="2" type="ORF">GCM10007276_05890</name>
</gene>
<reference evidence="2" key="2">
    <citation type="submission" date="2020-09" db="EMBL/GenBank/DDBJ databases">
        <authorList>
            <person name="Sun Q."/>
            <person name="Sedlacek I."/>
        </authorList>
    </citation>
    <scope>NUCLEOTIDE SEQUENCE</scope>
    <source>
        <strain evidence="2">CCM 7684</strain>
    </source>
</reference>
<organism evidence="2 3">
    <name type="scientific">Agaricicola taiwanensis</name>
    <dbReference type="NCBI Taxonomy" id="591372"/>
    <lineage>
        <taxon>Bacteria</taxon>
        <taxon>Pseudomonadati</taxon>
        <taxon>Pseudomonadota</taxon>
        <taxon>Alphaproteobacteria</taxon>
        <taxon>Rhodobacterales</taxon>
        <taxon>Paracoccaceae</taxon>
        <taxon>Agaricicola</taxon>
    </lineage>
</organism>
<sequence>MTRQSNLLLLSMGSLLGTTLLVAFGILGYVVFTDSAFADAQIGSPSIAVAAE</sequence>
<keyword evidence="1" id="KW-1133">Transmembrane helix</keyword>
<keyword evidence="1" id="KW-0472">Membrane</keyword>